<gene>
    <name evidence="1" type="ORF">SO694_00108060</name>
</gene>
<organism evidence="1 2">
    <name type="scientific">Aureococcus anophagefferens</name>
    <name type="common">Harmful bloom alga</name>
    <dbReference type="NCBI Taxonomy" id="44056"/>
    <lineage>
        <taxon>Eukaryota</taxon>
        <taxon>Sar</taxon>
        <taxon>Stramenopiles</taxon>
        <taxon>Ochrophyta</taxon>
        <taxon>Pelagophyceae</taxon>
        <taxon>Pelagomonadales</taxon>
        <taxon>Pelagomonadaceae</taxon>
        <taxon>Aureococcus</taxon>
    </lineage>
</organism>
<protein>
    <recommendedName>
        <fullName evidence="3">G domain-containing protein</fullName>
    </recommendedName>
</protein>
<dbReference type="EMBL" id="JBBJCI010000361">
    <property type="protein sequence ID" value="KAK7233365.1"/>
    <property type="molecule type" value="Genomic_DNA"/>
</dbReference>
<evidence type="ECO:0000313" key="1">
    <source>
        <dbReference type="EMBL" id="KAK7233365.1"/>
    </source>
</evidence>
<evidence type="ECO:0008006" key="3">
    <source>
        <dbReference type="Google" id="ProtNLM"/>
    </source>
</evidence>
<comment type="caution">
    <text evidence="1">The sequence shown here is derived from an EMBL/GenBank/DDBJ whole genome shotgun (WGS) entry which is preliminary data.</text>
</comment>
<name>A0ABR1FM97_AURAN</name>
<accession>A0ABR1FM97</accession>
<dbReference type="Proteomes" id="UP001363151">
    <property type="component" value="Unassembled WGS sequence"/>
</dbReference>
<keyword evidence="2" id="KW-1185">Reference proteome</keyword>
<proteinExistence type="predicted"/>
<reference evidence="1 2" key="1">
    <citation type="submission" date="2024-03" db="EMBL/GenBank/DDBJ databases">
        <title>Aureococcus anophagefferens CCMP1851 and Kratosvirus quantuckense: Draft genome of a second virus-susceptible host strain in the model system.</title>
        <authorList>
            <person name="Chase E."/>
            <person name="Truchon A.R."/>
            <person name="Schepens W."/>
            <person name="Wilhelm S.W."/>
        </authorList>
    </citation>
    <scope>NUCLEOTIDE SEQUENCE [LARGE SCALE GENOMIC DNA]</scope>
    <source>
        <strain evidence="1 2">CCMP1851</strain>
    </source>
</reference>
<sequence>MAAEPPGSGACWDGVVRLIVVGDAGSGKSAVIESFSAHLRGEPPPPRRASLEAARPVEGRDAFAPCAPGDVGFDALGRRVCLLEIPGALAAPAGGDAFLALTEMPRDQGRTRVIQRRFNVSVPRARVLGNASTLRDRSLKSECPVLLLLNDWFGGGGRCALADDEITRRVDDLGIIGWRMCGCARADDDDSVLDAFGALLDYCHATAPLPDEVRAEDEDDDLDPSLISCSNTNVQGCAVA</sequence>
<evidence type="ECO:0000313" key="2">
    <source>
        <dbReference type="Proteomes" id="UP001363151"/>
    </source>
</evidence>